<reference evidence="1 2" key="1">
    <citation type="submission" date="2021-01" db="EMBL/GenBank/DDBJ databases">
        <title>Chromosome-level genome assembly of a human fungal pathogen reveals clustering of transcriptionally co-regulated genes.</title>
        <authorList>
            <person name="Voorhies M."/>
            <person name="Cohen S."/>
            <person name="Shea T.P."/>
            <person name="Petrus S."/>
            <person name="Munoz J.F."/>
            <person name="Poplawski S."/>
            <person name="Goldman W.E."/>
            <person name="Michael T."/>
            <person name="Cuomo C.A."/>
            <person name="Sil A."/>
            <person name="Beyhan S."/>
        </authorList>
    </citation>
    <scope>NUCLEOTIDE SEQUENCE [LARGE SCALE GENOMIC DNA]</scope>
    <source>
        <strain evidence="1 2">G184AR</strain>
    </source>
</reference>
<evidence type="ECO:0000313" key="2">
    <source>
        <dbReference type="Proteomes" id="UP000670092"/>
    </source>
</evidence>
<comment type="caution">
    <text evidence="1">The sequence shown here is derived from an EMBL/GenBank/DDBJ whole genome shotgun (WGS) entry which is preliminary data.</text>
</comment>
<name>A0A8H7YPS3_AJECA</name>
<dbReference type="AlphaFoldDB" id="A0A8H7YPS3"/>
<sequence>MVLFDLTTDCQPWHNLTNIRISTDELVNSIEELANIKIYETNVPRSCPWKPQLDTTTPLPCFCFSFTSLLTSCSLNLKRNTLLEGALVAE</sequence>
<organism evidence="1 2">
    <name type="scientific">Ajellomyces capsulatus</name>
    <name type="common">Darling's disease fungus</name>
    <name type="synonym">Histoplasma capsulatum</name>
    <dbReference type="NCBI Taxonomy" id="5037"/>
    <lineage>
        <taxon>Eukaryota</taxon>
        <taxon>Fungi</taxon>
        <taxon>Dikarya</taxon>
        <taxon>Ascomycota</taxon>
        <taxon>Pezizomycotina</taxon>
        <taxon>Eurotiomycetes</taxon>
        <taxon>Eurotiomycetidae</taxon>
        <taxon>Onygenales</taxon>
        <taxon>Ajellomycetaceae</taxon>
        <taxon>Histoplasma</taxon>
    </lineage>
</organism>
<dbReference type="Proteomes" id="UP000670092">
    <property type="component" value="Unassembled WGS sequence"/>
</dbReference>
<gene>
    <name evidence="1" type="ORF">I7I52_05489</name>
</gene>
<accession>A0A8H7YPS3</accession>
<dbReference type="VEuPathDB" id="FungiDB:I7I52_05489"/>
<proteinExistence type="predicted"/>
<protein>
    <submittedName>
        <fullName evidence="1">Uncharacterized protein</fullName>
    </submittedName>
</protein>
<evidence type="ECO:0000313" key="1">
    <source>
        <dbReference type="EMBL" id="KAG5293993.1"/>
    </source>
</evidence>
<dbReference type="EMBL" id="JAEVHI010000004">
    <property type="protein sequence ID" value="KAG5293993.1"/>
    <property type="molecule type" value="Genomic_DNA"/>
</dbReference>